<evidence type="ECO:0000313" key="2">
    <source>
        <dbReference type="Proteomes" id="UP000823388"/>
    </source>
</evidence>
<dbReference type="AlphaFoldDB" id="A0A8T0RLB4"/>
<comment type="caution">
    <text evidence="1">The sequence shown here is derived from an EMBL/GenBank/DDBJ whole genome shotgun (WGS) entry which is preliminary data.</text>
</comment>
<proteinExistence type="predicted"/>
<gene>
    <name evidence="1" type="ORF">PVAP13_6KG396706</name>
</gene>
<organism evidence="1 2">
    <name type="scientific">Panicum virgatum</name>
    <name type="common">Blackwell switchgrass</name>
    <dbReference type="NCBI Taxonomy" id="38727"/>
    <lineage>
        <taxon>Eukaryota</taxon>
        <taxon>Viridiplantae</taxon>
        <taxon>Streptophyta</taxon>
        <taxon>Embryophyta</taxon>
        <taxon>Tracheophyta</taxon>
        <taxon>Spermatophyta</taxon>
        <taxon>Magnoliopsida</taxon>
        <taxon>Liliopsida</taxon>
        <taxon>Poales</taxon>
        <taxon>Poaceae</taxon>
        <taxon>PACMAD clade</taxon>
        <taxon>Panicoideae</taxon>
        <taxon>Panicodae</taxon>
        <taxon>Paniceae</taxon>
        <taxon>Panicinae</taxon>
        <taxon>Panicum</taxon>
        <taxon>Panicum sect. Hiantes</taxon>
    </lineage>
</organism>
<sequence>MTSPRRCVAVDRNANRCGAGSARRREAMQAHDLQTAARRAHSSALRCQRMSSMRWRGRETVPSAGTSLPFCVCSHPAWSPLIGMALASTPVSRCCRRDRVFFLAIVLLGFEIVAGRDRLRTD</sequence>
<evidence type="ECO:0000313" key="1">
    <source>
        <dbReference type="EMBL" id="KAG2585379.1"/>
    </source>
</evidence>
<reference evidence="1" key="1">
    <citation type="submission" date="2020-05" db="EMBL/GenBank/DDBJ databases">
        <title>WGS assembly of Panicum virgatum.</title>
        <authorList>
            <person name="Lovell J.T."/>
            <person name="Jenkins J."/>
            <person name="Shu S."/>
            <person name="Juenger T.E."/>
            <person name="Schmutz J."/>
        </authorList>
    </citation>
    <scope>NUCLEOTIDE SEQUENCE</scope>
    <source>
        <strain evidence="1">AP13</strain>
    </source>
</reference>
<protein>
    <submittedName>
        <fullName evidence="1">Uncharacterized protein</fullName>
    </submittedName>
</protein>
<dbReference type="EMBL" id="CM029047">
    <property type="protein sequence ID" value="KAG2585379.1"/>
    <property type="molecule type" value="Genomic_DNA"/>
</dbReference>
<accession>A0A8T0RLB4</accession>
<name>A0A8T0RLB4_PANVG</name>
<dbReference type="Proteomes" id="UP000823388">
    <property type="component" value="Chromosome 6K"/>
</dbReference>
<keyword evidence="2" id="KW-1185">Reference proteome</keyword>